<feature type="transmembrane region" description="Helical" evidence="6">
    <location>
        <begin position="130"/>
        <end position="151"/>
    </location>
</feature>
<gene>
    <name evidence="7" type="ORF">PICMEDRAFT_29169</name>
</gene>
<dbReference type="OrthoDB" id="2126698at2759"/>
<dbReference type="AlphaFoldDB" id="A0A1E3NSC9"/>
<evidence type="ECO:0000256" key="1">
    <source>
        <dbReference type="ARBA" id="ARBA00004141"/>
    </source>
</evidence>
<dbReference type="CDD" id="cd13132">
    <property type="entry name" value="MATE_eukaryotic"/>
    <property type="match status" value="1"/>
</dbReference>
<evidence type="ECO:0000313" key="8">
    <source>
        <dbReference type="Proteomes" id="UP000094455"/>
    </source>
</evidence>
<evidence type="ECO:0000256" key="6">
    <source>
        <dbReference type="SAM" id="Phobius"/>
    </source>
</evidence>
<dbReference type="GO" id="GO:1990961">
    <property type="term" value="P:xenobiotic detoxification by transmembrane export across the plasma membrane"/>
    <property type="evidence" value="ECO:0007669"/>
    <property type="project" value="InterPro"/>
</dbReference>
<feature type="transmembrane region" description="Helical" evidence="6">
    <location>
        <begin position="430"/>
        <end position="450"/>
    </location>
</feature>
<dbReference type="PANTHER" id="PTHR11206">
    <property type="entry name" value="MULTIDRUG RESISTANCE PROTEIN"/>
    <property type="match status" value="1"/>
</dbReference>
<dbReference type="InterPro" id="IPR045069">
    <property type="entry name" value="MATE_euk"/>
</dbReference>
<comment type="subcellular location">
    <subcellularLocation>
        <location evidence="1">Membrane</location>
        <topology evidence="1">Multi-pass membrane protein</topology>
    </subcellularLocation>
</comment>
<evidence type="ECO:0000256" key="3">
    <source>
        <dbReference type="ARBA" id="ARBA00022692"/>
    </source>
</evidence>
<dbReference type="STRING" id="763406.A0A1E3NSC9"/>
<feature type="transmembrane region" description="Helical" evidence="6">
    <location>
        <begin position="533"/>
        <end position="553"/>
    </location>
</feature>
<dbReference type="NCBIfam" id="TIGR00797">
    <property type="entry name" value="matE"/>
    <property type="match status" value="1"/>
</dbReference>
<feature type="transmembrane region" description="Helical" evidence="6">
    <location>
        <begin position="202"/>
        <end position="224"/>
    </location>
</feature>
<dbReference type="GO" id="GO:0006556">
    <property type="term" value="P:S-adenosylmethionine biosynthetic process"/>
    <property type="evidence" value="ECO:0007669"/>
    <property type="project" value="EnsemblFungi"/>
</dbReference>
<dbReference type="GO" id="GO:0042910">
    <property type="term" value="F:xenobiotic transmembrane transporter activity"/>
    <property type="evidence" value="ECO:0007669"/>
    <property type="project" value="InterPro"/>
</dbReference>
<feature type="transmembrane region" description="Helical" evidence="6">
    <location>
        <begin position="271"/>
        <end position="293"/>
    </location>
</feature>
<evidence type="ECO:0000313" key="7">
    <source>
        <dbReference type="EMBL" id="ODQ48960.1"/>
    </source>
</evidence>
<evidence type="ECO:0000256" key="5">
    <source>
        <dbReference type="ARBA" id="ARBA00023136"/>
    </source>
</evidence>
<proteinExistence type="inferred from homology"/>
<keyword evidence="4 6" id="KW-1133">Transmembrane helix</keyword>
<feature type="transmembrane region" description="Helical" evidence="6">
    <location>
        <begin position="239"/>
        <end position="259"/>
    </location>
</feature>
<reference evidence="7 8" key="1">
    <citation type="journal article" date="2016" name="Proc. Natl. Acad. Sci. U.S.A.">
        <title>Comparative genomics of biotechnologically important yeasts.</title>
        <authorList>
            <person name="Riley R."/>
            <person name="Haridas S."/>
            <person name="Wolfe K.H."/>
            <person name="Lopes M.R."/>
            <person name="Hittinger C.T."/>
            <person name="Goeker M."/>
            <person name="Salamov A.A."/>
            <person name="Wisecaver J.H."/>
            <person name="Long T.M."/>
            <person name="Calvey C.H."/>
            <person name="Aerts A.L."/>
            <person name="Barry K.W."/>
            <person name="Choi C."/>
            <person name="Clum A."/>
            <person name="Coughlan A.Y."/>
            <person name="Deshpande S."/>
            <person name="Douglass A.P."/>
            <person name="Hanson S.J."/>
            <person name="Klenk H.-P."/>
            <person name="LaButti K.M."/>
            <person name="Lapidus A."/>
            <person name="Lindquist E.A."/>
            <person name="Lipzen A.M."/>
            <person name="Meier-Kolthoff J.P."/>
            <person name="Ohm R.A."/>
            <person name="Otillar R.P."/>
            <person name="Pangilinan J.L."/>
            <person name="Peng Y."/>
            <person name="Rokas A."/>
            <person name="Rosa C.A."/>
            <person name="Scheuner C."/>
            <person name="Sibirny A.A."/>
            <person name="Slot J.C."/>
            <person name="Stielow J.B."/>
            <person name="Sun H."/>
            <person name="Kurtzman C.P."/>
            <person name="Blackwell M."/>
            <person name="Grigoriev I.V."/>
            <person name="Jeffries T.W."/>
        </authorList>
    </citation>
    <scope>NUCLEOTIDE SEQUENCE [LARGE SCALE GENOMIC DNA]</scope>
    <source>
        <strain evidence="7 8">NRRL Y-2026</strain>
    </source>
</reference>
<dbReference type="RefSeq" id="XP_019020073.1">
    <property type="nucleotide sequence ID" value="XM_019162576.1"/>
</dbReference>
<comment type="similarity">
    <text evidence="2">Belongs to the multi antimicrobial extrusion (MATE) (TC 2.A.66.1) family.</text>
</comment>
<feature type="transmembrane region" description="Helical" evidence="6">
    <location>
        <begin position="371"/>
        <end position="394"/>
    </location>
</feature>
<keyword evidence="8" id="KW-1185">Reference proteome</keyword>
<sequence>MSHHFNYTTSQRRASSTIVGSLGRSGLYVPQDFIKYGKKKIGSVLDSMEDDLHPAEEAEDGVEAEFEQEGGAFENESVLVADDSIESGGEDGDNDNDTEAIIETWDDAIKTGKISTTVSLELKTLARSSVPLVITFLLQNSLSVCSIFAVGHISSEALAGITLGAMTSNITAIATIAGLASSLDTFLPQAYGAKKYHLVGLIFQRCTVLIFTIMLFVCISWWIWAETLLTNFLPDKQSAIYAAQYLKVTSFGIPGYILFETGKRFLQSQGIFDASTYVLFFCAPFNAIMNYTLVWVLNFGYIGAPIAVSINYTLMALGLFVYTLNTKNEANPMRCWTKLESRRIFRNWGELIKLSIPNLIMIMSEFLSFEILTLLASYLGTVPLAAQSIIATMASLTYQIPYGVSIASSTRIANFLGAQLPKSAYTTCKATFVFTASIALLNFSFLFFGRNLIAQWFSNDLKVIKLAEDVFPLIALMQVFDALNTTSAGCLRGQGLQRIGGYVNLFSYYVVGLPLGAYLGFCWPNKENPSGLTGLWTGSTFALIIIGFVQSYFSLHADFDQLVIDAINRSNSD</sequence>
<keyword evidence="5 6" id="KW-0472">Membrane</keyword>
<feature type="transmembrane region" description="Helical" evidence="6">
    <location>
        <begin position="157"/>
        <end position="181"/>
    </location>
</feature>
<dbReference type="EMBL" id="KV454001">
    <property type="protein sequence ID" value="ODQ48960.1"/>
    <property type="molecule type" value="Genomic_DNA"/>
</dbReference>
<dbReference type="Proteomes" id="UP000094455">
    <property type="component" value="Unassembled WGS sequence"/>
</dbReference>
<dbReference type="GeneID" id="30179263"/>
<dbReference type="Pfam" id="PF01554">
    <property type="entry name" value="MatE"/>
    <property type="match status" value="2"/>
</dbReference>
<accession>A0A1E3NSC9</accession>
<dbReference type="GO" id="GO:0015297">
    <property type="term" value="F:antiporter activity"/>
    <property type="evidence" value="ECO:0007669"/>
    <property type="project" value="InterPro"/>
</dbReference>
<feature type="transmembrane region" description="Helical" evidence="6">
    <location>
        <begin position="503"/>
        <end position="521"/>
    </location>
</feature>
<feature type="transmembrane region" description="Helical" evidence="6">
    <location>
        <begin position="299"/>
        <end position="324"/>
    </location>
</feature>
<evidence type="ECO:0000256" key="4">
    <source>
        <dbReference type="ARBA" id="ARBA00022989"/>
    </source>
</evidence>
<organism evidence="7 8">
    <name type="scientific">Pichia membranifaciens NRRL Y-2026</name>
    <dbReference type="NCBI Taxonomy" id="763406"/>
    <lineage>
        <taxon>Eukaryota</taxon>
        <taxon>Fungi</taxon>
        <taxon>Dikarya</taxon>
        <taxon>Ascomycota</taxon>
        <taxon>Saccharomycotina</taxon>
        <taxon>Pichiomycetes</taxon>
        <taxon>Pichiales</taxon>
        <taxon>Pichiaceae</taxon>
        <taxon>Pichia</taxon>
    </lineage>
</organism>
<protein>
    <submittedName>
        <fullName evidence="7">Uncharacterized protein</fullName>
    </submittedName>
</protein>
<keyword evidence="3 6" id="KW-0812">Transmembrane</keyword>
<dbReference type="InterPro" id="IPR002528">
    <property type="entry name" value="MATE_fam"/>
</dbReference>
<evidence type="ECO:0000256" key="2">
    <source>
        <dbReference type="ARBA" id="ARBA00010199"/>
    </source>
</evidence>
<dbReference type="GO" id="GO:0016020">
    <property type="term" value="C:membrane"/>
    <property type="evidence" value="ECO:0007669"/>
    <property type="project" value="UniProtKB-SubCell"/>
</dbReference>
<name>A0A1E3NSC9_9ASCO</name>